<accession>A0A3S9W898</accession>
<reference evidence="2 3" key="1">
    <citation type="submission" date="2018-08" db="EMBL/GenBank/DDBJ databases">
        <title>Microbacterium lemovicicum sp. nov., a bacterium isolated from a natural uranium-rich soil.</title>
        <authorList>
            <person name="ORTET P."/>
        </authorList>
    </citation>
    <scope>NUCLEOTIDE SEQUENCE [LARGE SCALE GENOMIC DNA]</scope>
    <source>
        <strain evidence="2 3">Viu22</strain>
    </source>
</reference>
<proteinExistence type="predicted"/>
<evidence type="ECO:0000313" key="2">
    <source>
        <dbReference type="EMBL" id="AZS36259.1"/>
    </source>
</evidence>
<dbReference type="KEGG" id="mlv:CVS47_00860"/>
<dbReference type="AlphaFoldDB" id="A0A3S9W898"/>
<organism evidence="2 3">
    <name type="scientific">Microbacterium lemovicicum</name>
    <dbReference type="NCBI Taxonomy" id="1072463"/>
    <lineage>
        <taxon>Bacteria</taxon>
        <taxon>Bacillati</taxon>
        <taxon>Actinomycetota</taxon>
        <taxon>Actinomycetes</taxon>
        <taxon>Micrococcales</taxon>
        <taxon>Microbacteriaceae</taxon>
        <taxon>Microbacterium</taxon>
    </lineage>
</organism>
<evidence type="ECO:0000259" key="1">
    <source>
        <dbReference type="Pfam" id="PF14657"/>
    </source>
</evidence>
<dbReference type="Proteomes" id="UP000276888">
    <property type="component" value="Chromosome"/>
</dbReference>
<gene>
    <name evidence="2" type="ORF">CVS47_00860</name>
</gene>
<dbReference type="EMBL" id="CP031423">
    <property type="protein sequence ID" value="AZS36259.1"/>
    <property type="molecule type" value="Genomic_DNA"/>
</dbReference>
<dbReference type="InterPro" id="IPR028259">
    <property type="entry name" value="AP2-like_int_N"/>
</dbReference>
<keyword evidence="3" id="KW-1185">Reference proteome</keyword>
<feature type="domain" description="AP2-like integrase N-terminal" evidence="1">
    <location>
        <begin position="25"/>
        <end position="52"/>
    </location>
</feature>
<evidence type="ECO:0000313" key="3">
    <source>
        <dbReference type="Proteomes" id="UP000276888"/>
    </source>
</evidence>
<name>A0A3S9W898_9MICO</name>
<sequence>MGSVHSYTSTEGKRRYRIIYRRPDHRQTTERGFSTKRDAERRLAEVEITKDRGQYVDPASGLVTVATLAKEWLRQPEGVL</sequence>
<dbReference type="Pfam" id="PF14657">
    <property type="entry name" value="Arm-DNA-bind_4"/>
    <property type="match status" value="1"/>
</dbReference>
<dbReference type="RefSeq" id="WP_241240270.1">
    <property type="nucleotide sequence ID" value="NZ_CP031423.1"/>
</dbReference>
<protein>
    <recommendedName>
        <fullName evidence="1">AP2-like integrase N-terminal domain-containing protein</fullName>
    </recommendedName>
</protein>